<dbReference type="InterPro" id="IPR017853">
    <property type="entry name" value="GH"/>
</dbReference>
<keyword evidence="2" id="KW-0326">Glycosidase</keyword>
<dbReference type="Pfam" id="PF01055">
    <property type="entry name" value="Glyco_hydro_31_2nd"/>
    <property type="match status" value="1"/>
</dbReference>
<dbReference type="PANTHER" id="PTHR22762">
    <property type="entry name" value="ALPHA-GLUCOSIDASE"/>
    <property type="match status" value="1"/>
</dbReference>
<dbReference type="CDD" id="cd06593">
    <property type="entry name" value="GH31_xylosidase_YicI"/>
    <property type="match status" value="1"/>
</dbReference>
<dbReference type="InterPro" id="IPR013780">
    <property type="entry name" value="Glyco_hydro_b"/>
</dbReference>
<evidence type="ECO:0000256" key="3">
    <source>
        <dbReference type="SAM" id="MobiDB-lite"/>
    </source>
</evidence>
<evidence type="ECO:0000256" key="2">
    <source>
        <dbReference type="RuleBase" id="RU361185"/>
    </source>
</evidence>
<dbReference type="Proteomes" id="UP000318065">
    <property type="component" value="Chromosome"/>
</dbReference>
<dbReference type="CDD" id="cd14752">
    <property type="entry name" value="GH31_N"/>
    <property type="match status" value="1"/>
</dbReference>
<dbReference type="SUPFAM" id="SSF74650">
    <property type="entry name" value="Galactose mutarotase-like"/>
    <property type="match status" value="1"/>
</dbReference>
<dbReference type="OrthoDB" id="176168at2"/>
<evidence type="ECO:0000256" key="1">
    <source>
        <dbReference type="ARBA" id="ARBA00007806"/>
    </source>
</evidence>
<dbReference type="EMBL" id="AP019791">
    <property type="protein sequence ID" value="BBL81193.1"/>
    <property type="molecule type" value="Genomic_DNA"/>
</dbReference>
<reference evidence="7" key="1">
    <citation type="journal article" date="2019" name="Microbiol. Resour. Announc.">
        <title>Complete Genome Sequence of Rubrobacter xylanophilus Strain AA3-22, Isolated from Arima Onsen in Japan.</title>
        <authorList>
            <person name="Tomariguchi N."/>
            <person name="Miyazaki K."/>
        </authorList>
    </citation>
    <scope>NUCLEOTIDE SEQUENCE [LARGE SCALE GENOMIC DNA]</scope>
    <source>
        <strain evidence="7">AA3-22</strain>
    </source>
</reference>
<comment type="similarity">
    <text evidence="1 2">Belongs to the glycosyl hydrolase 31 family.</text>
</comment>
<dbReference type="Pfam" id="PF21365">
    <property type="entry name" value="Glyco_hydro_31_3rd"/>
    <property type="match status" value="1"/>
</dbReference>
<organism evidence="7 8">
    <name type="scientific">Rubrobacter xylanophilus</name>
    <dbReference type="NCBI Taxonomy" id="49319"/>
    <lineage>
        <taxon>Bacteria</taxon>
        <taxon>Bacillati</taxon>
        <taxon>Actinomycetota</taxon>
        <taxon>Rubrobacteria</taxon>
        <taxon>Rubrobacterales</taxon>
        <taxon>Rubrobacteraceae</taxon>
        <taxon>Rubrobacter</taxon>
    </lineage>
</organism>
<dbReference type="SUPFAM" id="SSF51445">
    <property type="entry name" value="(Trans)glycosidases"/>
    <property type="match status" value="1"/>
</dbReference>
<evidence type="ECO:0000313" key="8">
    <source>
        <dbReference type="Proteomes" id="UP000318065"/>
    </source>
</evidence>
<dbReference type="InterPro" id="IPR025887">
    <property type="entry name" value="Glyco_hydro_31_N_dom"/>
</dbReference>
<feature type="region of interest" description="Disordered" evidence="3">
    <location>
        <begin position="102"/>
        <end position="127"/>
    </location>
</feature>
<name>A0A510HQ72_9ACTN</name>
<feature type="domain" description="Glycoside hydrolase family 31 N-terminal" evidence="5">
    <location>
        <begin position="85"/>
        <end position="266"/>
    </location>
</feature>
<accession>A0A510HQ72</accession>
<dbReference type="GO" id="GO:0030246">
    <property type="term" value="F:carbohydrate binding"/>
    <property type="evidence" value="ECO:0007669"/>
    <property type="project" value="InterPro"/>
</dbReference>
<keyword evidence="2" id="KW-0378">Hydrolase</keyword>
<gene>
    <name evidence="7" type="ORF">RxyAA322_30470</name>
</gene>
<keyword evidence="8" id="KW-1185">Reference proteome</keyword>
<proteinExistence type="inferred from homology"/>
<dbReference type="InterPro" id="IPR011013">
    <property type="entry name" value="Gal_mutarotase_sf_dom"/>
</dbReference>
<dbReference type="Gene3D" id="2.60.40.1760">
    <property type="entry name" value="glycosyl hydrolase (family 31)"/>
    <property type="match status" value="1"/>
</dbReference>
<dbReference type="RefSeq" id="WP_143529114.1">
    <property type="nucleotide sequence ID" value="NZ_AP019791.1"/>
</dbReference>
<evidence type="ECO:0000259" key="6">
    <source>
        <dbReference type="Pfam" id="PF21365"/>
    </source>
</evidence>
<feature type="domain" description="Glycosyl hydrolase family 31 C-terminal" evidence="6">
    <location>
        <begin position="619"/>
        <end position="705"/>
    </location>
</feature>
<sequence length="787" mass="87851">MGEQNVRFQNHPVDVSGEFGRQENHFFVADSAVSLDAASGAGKILWKGMALRQRVSYHQLTLQLEDYRVWEDVPPGEYEEDQTLPFRVSPVAPGTLRVRIAARPSSGTPPSSPILVAEPGERDPSWETEDLGDRVVWRGPRGSLTLRRSPVRFEFRDASGRLLTATNHLSDSMAVVNTLQTPLCFVRNASNLHRHVAASLALAPGERLYGGGESFTRLDKRGQRLVLWAYDAYSAQTPRMYKPVPFLLSSRGYGLFVHTSAPLTLDVGHSYDAANIIYLGDDVLDLFFFFGSPREVLSSYTALTGRSPLPPLWSFGLWMGRESYRSEPEVREVARRLREHRIPCDAIHLDTGWTEKPFHNDFRFSATRFPEPERMISDLRKGGFRLSLWQFPYLHPNDALHKEAIDRNYAVLSANGKPPVDDAIIDLSNPEALRWYQSLLRRLLREGVAAFTADFGEAAPLSGLYHTRQGGFHEHNLYPLRYNAAVAAATGEVTGESIQWARSGWAGSQRYPLHWGGDPEPTYGAMAATLRAGLSLGLCGFSFWGHFIGGFSAPSPPELYLRWLAFGALCSHVRCHGQPPTEPWEYGGKFTERFRKIVELRYALLPYVYAQAALCAGRGHPMIRPLFFAHPQDATSWLVEDEYLFGEDLLVAPLLSEDHERDVYLPPGAWISYSSGEAHEGGRWHRLAAGKEVPAVILVREGAAIPRAAPAQHTGLMDWENLELAVFLAEKETAEGSILLPGGEEPLPLRVELREEEPVLVEDPLEGRVKWSLVHIGEGTGSRHPGI</sequence>
<dbReference type="Gene3D" id="3.20.20.80">
    <property type="entry name" value="Glycosidases"/>
    <property type="match status" value="1"/>
</dbReference>
<feature type="domain" description="Glycoside hydrolase family 31 TIM barrel" evidence="4">
    <location>
        <begin position="308"/>
        <end position="610"/>
    </location>
</feature>
<dbReference type="Gene3D" id="2.60.40.1180">
    <property type="entry name" value="Golgi alpha-mannosidase II"/>
    <property type="match status" value="1"/>
</dbReference>
<dbReference type="InterPro" id="IPR048395">
    <property type="entry name" value="Glyco_hydro_31_C"/>
</dbReference>
<evidence type="ECO:0000313" key="7">
    <source>
        <dbReference type="EMBL" id="BBL81193.1"/>
    </source>
</evidence>
<dbReference type="GO" id="GO:0005975">
    <property type="term" value="P:carbohydrate metabolic process"/>
    <property type="evidence" value="ECO:0007669"/>
    <property type="project" value="InterPro"/>
</dbReference>
<evidence type="ECO:0000259" key="4">
    <source>
        <dbReference type="Pfam" id="PF01055"/>
    </source>
</evidence>
<dbReference type="PANTHER" id="PTHR22762:SF144">
    <property type="entry name" value="ALPHA-XYLOSIDASE"/>
    <property type="match status" value="1"/>
</dbReference>
<dbReference type="Pfam" id="PF13802">
    <property type="entry name" value="Gal_mutarotas_2"/>
    <property type="match status" value="1"/>
</dbReference>
<evidence type="ECO:0000259" key="5">
    <source>
        <dbReference type="Pfam" id="PF13802"/>
    </source>
</evidence>
<dbReference type="GO" id="GO:0004553">
    <property type="term" value="F:hydrolase activity, hydrolyzing O-glycosyl compounds"/>
    <property type="evidence" value="ECO:0007669"/>
    <property type="project" value="InterPro"/>
</dbReference>
<dbReference type="SUPFAM" id="SSF51011">
    <property type="entry name" value="Glycosyl hydrolase domain"/>
    <property type="match status" value="1"/>
</dbReference>
<protein>
    <submittedName>
        <fullName evidence="7">Uncharacterized protein</fullName>
    </submittedName>
</protein>
<dbReference type="AlphaFoldDB" id="A0A510HQ72"/>
<dbReference type="InterPro" id="IPR000322">
    <property type="entry name" value="Glyco_hydro_31_TIM"/>
</dbReference>